<feature type="compositionally biased region" description="Basic and acidic residues" evidence="1">
    <location>
        <begin position="127"/>
        <end position="137"/>
    </location>
</feature>
<proteinExistence type="predicted"/>
<keyword evidence="2" id="KW-0812">Transmembrane</keyword>
<dbReference type="AlphaFoldDB" id="F4PUL4"/>
<evidence type="ECO:0000313" key="3">
    <source>
        <dbReference type="EMBL" id="EGG21878.1"/>
    </source>
</evidence>
<feature type="compositionally biased region" description="Low complexity" evidence="1">
    <location>
        <begin position="78"/>
        <end position="87"/>
    </location>
</feature>
<feature type="region of interest" description="Disordered" evidence="1">
    <location>
        <begin position="108"/>
        <end position="137"/>
    </location>
</feature>
<dbReference type="Proteomes" id="UP000007797">
    <property type="component" value="Unassembled WGS sequence"/>
</dbReference>
<feature type="transmembrane region" description="Helical" evidence="2">
    <location>
        <begin position="262"/>
        <end position="287"/>
    </location>
</feature>
<evidence type="ECO:0000313" key="4">
    <source>
        <dbReference type="Proteomes" id="UP000007797"/>
    </source>
</evidence>
<sequence>MSSNQRFLQQSITTNPPSSANLQQLGGGVEEQIDLANSSSSSSSSSLSSINVPTSPVRQNNNQDDDGDVGLSSPHGTVVSDSSWSSVYSPRGLEGQFNEGIELEPYSISKKPSFDSDDGDHQHHKKDLAFRDSEMHPDPEGKTLYDIKDIGWQGKKTIRLMGERYFFGIIVATAVSFAIYILSLPNWTGGTTPETYFNIKTYSIFMQFGLFSFGSFYVTVSLTVAYGMERMRKSKMNLYMQKTESHPPTRDHRKARMVAINYTAPDIVVTVFTVVYMFFLLPVYFSIDNNIIRLGWRLVVHPIYWMIVVIVARQFLTRDISTDDIMLNSNIVLHTFFHHQTLGRIFVFTFQGDGVMLTLIGMAVSAIEDVLIRCIALKRDELVCRFFHGPERAQIEVYSQQNLQLRSAIINIQCALEFSGLISAPIFIYLFQQHRQLFHFFDEANVDPFTLFYLALISIILDLLSETLCTYVEVKYFKLPHKPTWKWMKDNMWFFGWLVYGSVTMGLFAMLWTCGRTARAFLCTEDNICTCGTIMASGLPSWCSNYNYTIVPTF</sequence>
<organism evidence="3 4">
    <name type="scientific">Cavenderia fasciculata</name>
    <name type="common">Slime mold</name>
    <name type="synonym">Dictyostelium fasciculatum</name>
    <dbReference type="NCBI Taxonomy" id="261658"/>
    <lineage>
        <taxon>Eukaryota</taxon>
        <taxon>Amoebozoa</taxon>
        <taxon>Evosea</taxon>
        <taxon>Eumycetozoa</taxon>
        <taxon>Dictyostelia</taxon>
        <taxon>Acytosteliales</taxon>
        <taxon>Cavenderiaceae</taxon>
        <taxon>Cavenderia</taxon>
    </lineage>
</organism>
<evidence type="ECO:0000256" key="2">
    <source>
        <dbReference type="SAM" id="Phobius"/>
    </source>
</evidence>
<protein>
    <recommendedName>
        <fullName evidence="5">Transmembrane protein</fullName>
    </recommendedName>
</protein>
<feature type="region of interest" description="Disordered" evidence="1">
    <location>
        <begin position="1"/>
        <end position="87"/>
    </location>
</feature>
<name>F4PUL4_CACFS</name>
<keyword evidence="2" id="KW-1133">Transmembrane helix</keyword>
<feature type="transmembrane region" description="Helical" evidence="2">
    <location>
        <begin position="493"/>
        <end position="512"/>
    </location>
</feature>
<evidence type="ECO:0008006" key="5">
    <source>
        <dbReference type="Google" id="ProtNLM"/>
    </source>
</evidence>
<feature type="transmembrane region" description="Helical" evidence="2">
    <location>
        <begin position="408"/>
        <end position="431"/>
    </location>
</feature>
<feature type="transmembrane region" description="Helical" evidence="2">
    <location>
        <begin position="451"/>
        <end position="472"/>
    </location>
</feature>
<feature type="compositionally biased region" description="Polar residues" evidence="1">
    <location>
        <begin position="1"/>
        <end position="24"/>
    </location>
</feature>
<feature type="transmembrane region" description="Helical" evidence="2">
    <location>
        <begin position="165"/>
        <end position="184"/>
    </location>
</feature>
<dbReference type="GeneID" id="14873441"/>
<keyword evidence="2" id="KW-0472">Membrane</keyword>
<keyword evidence="4" id="KW-1185">Reference proteome</keyword>
<evidence type="ECO:0000256" key="1">
    <source>
        <dbReference type="SAM" id="MobiDB-lite"/>
    </source>
</evidence>
<dbReference type="RefSeq" id="XP_004359729.1">
    <property type="nucleotide sequence ID" value="XM_004359672.1"/>
</dbReference>
<dbReference type="KEGG" id="dfa:DFA_01764"/>
<accession>F4PUL4</accession>
<feature type="transmembrane region" description="Helical" evidence="2">
    <location>
        <begin position="204"/>
        <end position="226"/>
    </location>
</feature>
<gene>
    <name evidence="3" type="ORF">DFA_01764</name>
</gene>
<dbReference type="OMA" id="CTEDNIC"/>
<feature type="transmembrane region" description="Helical" evidence="2">
    <location>
        <begin position="299"/>
        <end position="316"/>
    </location>
</feature>
<feature type="compositionally biased region" description="Low complexity" evidence="1">
    <location>
        <begin position="38"/>
        <end position="49"/>
    </location>
</feature>
<reference evidence="4" key="1">
    <citation type="journal article" date="2011" name="Genome Res.">
        <title>Phylogeny-wide analysis of social amoeba genomes highlights ancient origins for complex intercellular communication.</title>
        <authorList>
            <person name="Heidel A.J."/>
            <person name="Lawal H.M."/>
            <person name="Felder M."/>
            <person name="Schilde C."/>
            <person name="Helps N.R."/>
            <person name="Tunggal B."/>
            <person name="Rivero F."/>
            <person name="John U."/>
            <person name="Schleicher M."/>
            <person name="Eichinger L."/>
            <person name="Platzer M."/>
            <person name="Noegel A.A."/>
            <person name="Schaap P."/>
            <person name="Gloeckner G."/>
        </authorList>
    </citation>
    <scope>NUCLEOTIDE SEQUENCE [LARGE SCALE GENOMIC DNA]</scope>
    <source>
        <strain evidence="4">SH3</strain>
    </source>
</reference>
<dbReference type="OrthoDB" id="18391at2759"/>
<dbReference type="EMBL" id="GL883010">
    <property type="protein sequence ID" value="EGG21878.1"/>
    <property type="molecule type" value="Genomic_DNA"/>
</dbReference>